<dbReference type="EMBL" id="CADCUX010000601">
    <property type="protein sequence ID" value="CAA9433978.1"/>
    <property type="molecule type" value="Genomic_DNA"/>
</dbReference>
<accession>A0A6J4QCB1</accession>
<keyword evidence="1" id="KW-0472">Membrane</keyword>
<protein>
    <recommendedName>
        <fullName evidence="2">J domain-containing protein</fullName>
    </recommendedName>
</protein>
<dbReference type="PANTHER" id="PTHR44825">
    <property type="match status" value="1"/>
</dbReference>
<dbReference type="CDD" id="cd06257">
    <property type="entry name" value="DnaJ"/>
    <property type="match status" value="1"/>
</dbReference>
<dbReference type="InterPro" id="IPR036869">
    <property type="entry name" value="J_dom_sf"/>
</dbReference>
<feature type="transmembrane region" description="Helical" evidence="1">
    <location>
        <begin position="100"/>
        <end position="119"/>
    </location>
</feature>
<proteinExistence type="predicted"/>
<keyword evidence="1" id="KW-1133">Transmembrane helix</keyword>
<dbReference type="PANTHER" id="PTHR44825:SF1">
    <property type="entry name" value="DNAJ HOMOLOG SUBFAMILY C MEMBER 4"/>
    <property type="match status" value="1"/>
</dbReference>
<dbReference type="PRINTS" id="PR00625">
    <property type="entry name" value="JDOMAIN"/>
</dbReference>
<keyword evidence="1" id="KW-0812">Transmembrane</keyword>
<sequence length="138" mass="15429">MSKSTEPSHYQLLQVPADVPAPLLRQAYRRAAQRNHPDRRRGDPQAQEAMARINEAYAVLSNPQRREAYDDWLRAREARSRADLAWVAARPTRFEASWPWGLVAATMAIAMASVGTVLYKEAVPSVAVAAKQPPVIRP</sequence>
<dbReference type="SUPFAM" id="SSF46565">
    <property type="entry name" value="Chaperone J-domain"/>
    <property type="match status" value="1"/>
</dbReference>
<organism evidence="3">
    <name type="scientific">uncultured Ramlibacter sp</name>
    <dbReference type="NCBI Taxonomy" id="260755"/>
    <lineage>
        <taxon>Bacteria</taxon>
        <taxon>Pseudomonadati</taxon>
        <taxon>Pseudomonadota</taxon>
        <taxon>Betaproteobacteria</taxon>
        <taxon>Burkholderiales</taxon>
        <taxon>Comamonadaceae</taxon>
        <taxon>Ramlibacter</taxon>
        <taxon>environmental samples</taxon>
    </lineage>
</organism>
<reference evidence="3" key="1">
    <citation type="submission" date="2020-02" db="EMBL/GenBank/DDBJ databases">
        <authorList>
            <person name="Meier V. D."/>
        </authorList>
    </citation>
    <scope>NUCLEOTIDE SEQUENCE</scope>
    <source>
        <strain evidence="3">AVDCRST_MAG51</strain>
    </source>
</reference>
<evidence type="ECO:0000256" key="1">
    <source>
        <dbReference type="SAM" id="Phobius"/>
    </source>
</evidence>
<dbReference type="SMART" id="SM00271">
    <property type="entry name" value="DnaJ"/>
    <property type="match status" value="1"/>
</dbReference>
<dbReference type="InterPro" id="IPR001623">
    <property type="entry name" value="DnaJ_domain"/>
</dbReference>
<evidence type="ECO:0000259" key="2">
    <source>
        <dbReference type="PROSITE" id="PS50076"/>
    </source>
</evidence>
<gene>
    <name evidence="3" type="ORF">AVDCRST_MAG51-2831</name>
</gene>
<dbReference type="AlphaFoldDB" id="A0A6J4QCB1"/>
<feature type="domain" description="J" evidence="2">
    <location>
        <begin position="8"/>
        <end position="73"/>
    </location>
</feature>
<dbReference type="Gene3D" id="1.10.287.110">
    <property type="entry name" value="DnaJ domain"/>
    <property type="match status" value="1"/>
</dbReference>
<dbReference type="Pfam" id="PF00226">
    <property type="entry name" value="DnaJ"/>
    <property type="match status" value="1"/>
</dbReference>
<name>A0A6J4QCB1_9BURK</name>
<evidence type="ECO:0000313" key="3">
    <source>
        <dbReference type="EMBL" id="CAA9433978.1"/>
    </source>
</evidence>
<dbReference type="InterPro" id="IPR052763">
    <property type="entry name" value="DnaJ_C4"/>
</dbReference>
<dbReference type="PROSITE" id="PS50076">
    <property type="entry name" value="DNAJ_2"/>
    <property type="match status" value="1"/>
</dbReference>